<keyword evidence="1" id="KW-1133">Transmembrane helix</keyword>
<sequence length="805" mass="86741">MSEPETASRPRRLAPFCLGLFGIVLPLAALIWELRTGASAEQYLDPIPTPWHALLILSVPMTSALALVAGRLPGAMLFPARVLVGLALTVASLYALAYAPIAPFAAVMVLFGIGALPLAPLLSVLALLIARSRFLARARELGRSPTPLAGVLGVLVGLGAPVALGMATYATTAAMAMAHHKDPEKAQRGMELLRRVGSASVLRGLCETQAPSVDLGQWFRRGSRDWTQATARESYYRLTGRPWYADPRPTSGWISRPRPRTWAEAGFRDWDPAQGSERVGPRLDDLSLVDSRLDARADGPSSTVYWEWTLAFENTGWLQREARMVLALPPGGVVSRLTLWVDGEEREAAFAGHSQVRQAYEAVVVRQRDPVLATVAGPDRVLVQCFPVQPTSRADTEPVAPMQIRVGITAPIVPLDLARGRAAFPTIAEHNFDLGQVAHHLWVESSAEAIRWPGGVVASPEGRPGEFVARGTLAAESLVSGLEPLLLSRDAATDPIVSRPLDGGAFIRQTWRRLSDDPTPRLTVVVDGSATLAPFGTAIRDALVGLPSSIPLDVWFAGDRALRLGREGLGALGQAERFVGGQDSAPALEAALDALPLDEPGAVLWIHGPQAVLLTGTAGIVQNFERRQRPLRLVTLSTSSYPNELAHGLYGASSIAKLGVFETVPRFGDLEQDLWSALDRLRGEPYWQAERLRLTQPEHLLAQPGSSHVTRLWAAEEIERLARSSDAHERERAVELAASHQLVTSVSGAVVLETAAQYEAADLEPVSADSVPTVPEPGEWALIALAVLVVGGVLLRERPRQRIAT</sequence>
<keyword evidence="1" id="KW-0812">Transmembrane</keyword>
<name>A0A518BQR8_9BACT</name>
<feature type="transmembrane region" description="Helical" evidence="1">
    <location>
        <begin position="107"/>
        <end position="130"/>
    </location>
</feature>
<gene>
    <name evidence="3" type="ORF">Pla133_44340</name>
</gene>
<evidence type="ECO:0000259" key="2">
    <source>
        <dbReference type="PROSITE" id="PS51468"/>
    </source>
</evidence>
<evidence type="ECO:0000313" key="4">
    <source>
        <dbReference type="Proteomes" id="UP000316921"/>
    </source>
</evidence>
<keyword evidence="1" id="KW-0472">Membrane</keyword>
<dbReference type="PROSITE" id="PS51468">
    <property type="entry name" value="VIT"/>
    <property type="match status" value="1"/>
</dbReference>
<dbReference type="EMBL" id="CP036287">
    <property type="protein sequence ID" value="QDU69315.1"/>
    <property type="molecule type" value="Genomic_DNA"/>
</dbReference>
<keyword evidence="4" id="KW-1185">Reference proteome</keyword>
<protein>
    <recommendedName>
        <fullName evidence="2">VIT domain-containing protein</fullName>
    </recommendedName>
</protein>
<evidence type="ECO:0000256" key="1">
    <source>
        <dbReference type="SAM" id="Phobius"/>
    </source>
</evidence>
<feature type="domain" description="VIT" evidence="2">
    <location>
        <begin position="272"/>
        <end position="410"/>
    </location>
</feature>
<dbReference type="Proteomes" id="UP000316921">
    <property type="component" value="Chromosome"/>
</dbReference>
<dbReference type="InterPro" id="IPR013694">
    <property type="entry name" value="VIT"/>
</dbReference>
<dbReference type="KEGG" id="pbap:Pla133_44340"/>
<feature type="transmembrane region" description="Helical" evidence="1">
    <location>
        <begin position="82"/>
        <end position="101"/>
    </location>
</feature>
<feature type="transmembrane region" description="Helical" evidence="1">
    <location>
        <begin position="12"/>
        <end position="31"/>
    </location>
</feature>
<dbReference type="AlphaFoldDB" id="A0A518BQR8"/>
<organism evidence="3 4">
    <name type="scientific">Engelhardtia mirabilis</name>
    <dbReference type="NCBI Taxonomy" id="2528011"/>
    <lineage>
        <taxon>Bacteria</taxon>
        <taxon>Pseudomonadati</taxon>
        <taxon>Planctomycetota</taxon>
        <taxon>Planctomycetia</taxon>
        <taxon>Planctomycetia incertae sedis</taxon>
        <taxon>Engelhardtia</taxon>
    </lineage>
</organism>
<evidence type="ECO:0000313" key="3">
    <source>
        <dbReference type="EMBL" id="QDU69315.1"/>
    </source>
</evidence>
<reference evidence="3 4" key="1">
    <citation type="submission" date="2019-02" db="EMBL/GenBank/DDBJ databases">
        <title>Deep-cultivation of Planctomycetes and their phenomic and genomic characterization uncovers novel biology.</title>
        <authorList>
            <person name="Wiegand S."/>
            <person name="Jogler M."/>
            <person name="Boedeker C."/>
            <person name="Pinto D."/>
            <person name="Vollmers J."/>
            <person name="Rivas-Marin E."/>
            <person name="Kohn T."/>
            <person name="Peeters S.H."/>
            <person name="Heuer A."/>
            <person name="Rast P."/>
            <person name="Oberbeckmann S."/>
            <person name="Bunk B."/>
            <person name="Jeske O."/>
            <person name="Meyerdierks A."/>
            <person name="Storesund J.E."/>
            <person name="Kallscheuer N."/>
            <person name="Luecker S."/>
            <person name="Lage O.M."/>
            <person name="Pohl T."/>
            <person name="Merkel B.J."/>
            <person name="Hornburger P."/>
            <person name="Mueller R.-W."/>
            <person name="Bruemmer F."/>
            <person name="Labrenz M."/>
            <person name="Spormann A.M."/>
            <person name="Op den Camp H."/>
            <person name="Overmann J."/>
            <person name="Amann R."/>
            <person name="Jetten M.S.M."/>
            <person name="Mascher T."/>
            <person name="Medema M.H."/>
            <person name="Devos D.P."/>
            <person name="Kaster A.-K."/>
            <person name="Ovreas L."/>
            <person name="Rohde M."/>
            <person name="Galperin M.Y."/>
            <person name="Jogler C."/>
        </authorList>
    </citation>
    <scope>NUCLEOTIDE SEQUENCE [LARGE SCALE GENOMIC DNA]</scope>
    <source>
        <strain evidence="3 4">Pla133</strain>
    </source>
</reference>
<accession>A0A518BQR8</accession>
<dbReference type="RefSeq" id="WP_419191819.1">
    <property type="nucleotide sequence ID" value="NZ_CP036287.1"/>
</dbReference>
<proteinExistence type="predicted"/>
<feature type="transmembrane region" description="Helical" evidence="1">
    <location>
        <begin position="151"/>
        <end position="178"/>
    </location>
</feature>
<feature type="transmembrane region" description="Helical" evidence="1">
    <location>
        <begin position="51"/>
        <end position="70"/>
    </location>
</feature>